<evidence type="ECO:0000313" key="1">
    <source>
        <dbReference type="EMBL" id="OIW32414.1"/>
    </source>
</evidence>
<evidence type="ECO:0000313" key="2">
    <source>
        <dbReference type="Proteomes" id="UP000182658"/>
    </source>
</evidence>
<dbReference type="InParanoid" id="A0A1J7IY39"/>
<accession>A0A1J7IY39</accession>
<reference evidence="1 2" key="1">
    <citation type="submission" date="2016-10" db="EMBL/GenBank/DDBJ databases">
        <title>Draft genome sequence of Coniochaeta ligniaria NRRL30616, a lignocellulolytic fungus for bioabatement of inhibitors in plant biomass hydrolysates.</title>
        <authorList>
            <consortium name="DOE Joint Genome Institute"/>
            <person name="Jimenez D.J."/>
            <person name="Hector R.E."/>
            <person name="Riley R."/>
            <person name="Sun H."/>
            <person name="Grigoriev I.V."/>
            <person name="Van Elsas J.D."/>
            <person name="Nichols N.N."/>
        </authorList>
    </citation>
    <scope>NUCLEOTIDE SEQUENCE [LARGE SCALE GENOMIC DNA]</scope>
    <source>
        <strain evidence="1 2">NRRL 30616</strain>
    </source>
</reference>
<organism evidence="1 2">
    <name type="scientific">Coniochaeta ligniaria NRRL 30616</name>
    <dbReference type="NCBI Taxonomy" id="1408157"/>
    <lineage>
        <taxon>Eukaryota</taxon>
        <taxon>Fungi</taxon>
        <taxon>Dikarya</taxon>
        <taxon>Ascomycota</taxon>
        <taxon>Pezizomycotina</taxon>
        <taxon>Sordariomycetes</taxon>
        <taxon>Sordariomycetidae</taxon>
        <taxon>Coniochaetales</taxon>
        <taxon>Coniochaetaceae</taxon>
        <taxon>Coniochaeta</taxon>
    </lineage>
</organism>
<dbReference type="Proteomes" id="UP000182658">
    <property type="component" value="Unassembled WGS sequence"/>
</dbReference>
<dbReference type="AlphaFoldDB" id="A0A1J7IY39"/>
<keyword evidence="2" id="KW-1185">Reference proteome</keyword>
<dbReference type="EMBL" id="KV875095">
    <property type="protein sequence ID" value="OIW32414.1"/>
    <property type="molecule type" value="Genomic_DNA"/>
</dbReference>
<proteinExistence type="predicted"/>
<sequence>MASSNHSGKSAALIVCVPEYSFSRPLVRLVRGPSGRQCRLESNTYSLRWPSPLDNSWRGQDLGSCSPFHRRP</sequence>
<name>A0A1J7IY39_9PEZI</name>
<protein>
    <submittedName>
        <fullName evidence="1">Uncharacterized protein</fullName>
    </submittedName>
</protein>
<gene>
    <name evidence="1" type="ORF">CONLIGDRAFT_268992</name>
</gene>